<dbReference type="Proteomes" id="UP000287651">
    <property type="component" value="Unassembled WGS sequence"/>
</dbReference>
<sequence>MLVSICYNQIQHRVADCSVDRCLTSSEGSQKEQERDDAKLRLITHEEINVPDLPKPKKKKMERDKTADKSLGHLSSRRPTAQQENRKQSDEKDSDFHILQQN</sequence>
<dbReference type="AlphaFoldDB" id="A0A426XBZ5"/>
<evidence type="ECO:0000256" key="1">
    <source>
        <dbReference type="SAM" id="MobiDB-lite"/>
    </source>
</evidence>
<evidence type="ECO:0000313" key="3">
    <source>
        <dbReference type="Proteomes" id="UP000287651"/>
    </source>
</evidence>
<feature type="compositionally biased region" description="Basic and acidic residues" evidence="1">
    <location>
        <begin position="29"/>
        <end position="48"/>
    </location>
</feature>
<name>A0A426XBZ5_ENSVE</name>
<dbReference type="EMBL" id="AMZH03022831">
    <property type="protein sequence ID" value="RRT36982.1"/>
    <property type="molecule type" value="Genomic_DNA"/>
</dbReference>
<feature type="compositionally biased region" description="Basic and acidic residues" evidence="1">
    <location>
        <begin position="84"/>
        <end position="96"/>
    </location>
</feature>
<evidence type="ECO:0000313" key="2">
    <source>
        <dbReference type="EMBL" id="RRT36982.1"/>
    </source>
</evidence>
<comment type="caution">
    <text evidence="2">The sequence shown here is derived from an EMBL/GenBank/DDBJ whole genome shotgun (WGS) entry which is preliminary data.</text>
</comment>
<feature type="region of interest" description="Disordered" evidence="1">
    <location>
        <begin position="24"/>
        <end position="102"/>
    </location>
</feature>
<accession>A0A426XBZ5</accession>
<feature type="compositionally biased region" description="Basic and acidic residues" evidence="1">
    <location>
        <begin position="61"/>
        <end position="71"/>
    </location>
</feature>
<organism evidence="2 3">
    <name type="scientific">Ensete ventricosum</name>
    <name type="common">Abyssinian banana</name>
    <name type="synonym">Musa ensete</name>
    <dbReference type="NCBI Taxonomy" id="4639"/>
    <lineage>
        <taxon>Eukaryota</taxon>
        <taxon>Viridiplantae</taxon>
        <taxon>Streptophyta</taxon>
        <taxon>Embryophyta</taxon>
        <taxon>Tracheophyta</taxon>
        <taxon>Spermatophyta</taxon>
        <taxon>Magnoliopsida</taxon>
        <taxon>Liliopsida</taxon>
        <taxon>Zingiberales</taxon>
        <taxon>Musaceae</taxon>
        <taxon>Ensete</taxon>
    </lineage>
</organism>
<gene>
    <name evidence="2" type="ORF">B296_00045648</name>
</gene>
<protein>
    <submittedName>
        <fullName evidence="2">Uncharacterized protein</fullName>
    </submittedName>
</protein>
<proteinExistence type="predicted"/>
<reference evidence="2 3" key="1">
    <citation type="journal article" date="2014" name="Agronomy (Basel)">
        <title>A Draft Genome Sequence for Ensete ventricosum, the Drought-Tolerant Tree Against Hunger.</title>
        <authorList>
            <person name="Harrison J."/>
            <person name="Moore K.A."/>
            <person name="Paszkiewicz K."/>
            <person name="Jones T."/>
            <person name="Grant M."/>
            <person name="Ambacheew D."/>
            <person name="Muzemil S."/>
            <person name="Studholme D.J."/>
        </authorList>
    </citation>
    <scope>NUCLEOTIDE SEQUENCE [LARGE SCALE GENOMIC DNA]</scope>
</reference>